<evidence type="ECO:0000313" key="2">
    <source>
        <dbReference type="EMBL" id="KAF4342285.1"/>
    </source>
</evidence>
<feature type="region of interest" description="Disordered" evidence="1">
    <location>
        <begin position="1"/>
        <end position="46"/>
    </location>
</feature>
<proteinExistence type="predicted"/>
<dbReference type="EMBL" id="PVQB02000148">
    <property type="protein sequence ID" value="KAF4342285.1"/>
    <property type="molecule type" value="Genomic_DNA"/>
</dbReference>
<evidence type="ECO:0000313" key="3">
    <source>
        <dbReference type="Proteomes" id="UP000730481"/>
    </source>
</evidence>
<organism evidence="2 3">
    <name type="scientific">Fusarium beomiforme</name>
    <dbReference type="NCBI Taxonomy" id="44412"/>
    <lineage>
        <taxon>Eukaryota</taxon>
        <taxon>Fungi</taxon>
        <taxon>Dikarya</taxon>
        <taxon>Ascomycota</taxon>
        <taxon>Pezizomycotina</taxon>
        <taxon>Sordariomycetes</taxon>
        <taxon>Hypocreomycetidae</taxon>
        <taxon>Hypocreales</taxon>
        <taxon>Nectriaceae</taxon>
        <taxon>Fusarium</taxon>
        <taxon>Fusarium burgessii species complex</taxon>
    </lineage>
</organism>
<reference evidence="2" key="1">
    <citation type="journal article" date="2017" name="Mycologia">
        <title>Fusarium algeriense, sp. nov., a novel toxigenic crown rot pathogen of durum wheat from Algeria is nested in the Fusarium burgessii species complex.</title>
        <authorList>
            <person name="Laraba I."/>
            <person name="Keddad A."/>
            <person name="Boureghda H."/>
            <person name="Abdallah N."/>
            <person name="Vaughan M.M."/>
            <person name="Proctor R.H."/>
            <person name="Busman M."/>
            <person name="O'Donnell K."/>
        </authorList>
    </citation>
    <scope>NUCLEOTIDE SEQUENCE</scope>
    <source>
        <strain evidence="2">NRRL 25174</strain>
    </source>
</reference>
<comment type="caution">
    <text evidence="2">The sequence shown here is derived from an EMBL/GenBank/DDBJ whole genome shotgun (WGS) entry which is preliminary data.</text>
</comment>
<accession>A0A9P5AP18</accession>
<dbReference type="PANTHER" id="PTHR37848:SF1">
    <property type="entry name" value="SUN DOMAIN-CONTAINING PROTEIN"/>
    <property type="match status" value="1"/>
</dbReference>
<feature type="compositionally biased region" description="Low complexity" evidence="1">
    <location>
        <begin position="35"/>
        <end position="46"/>
    </location>
</feature>
<dbReference type="PANTHER" id="PTHR37848">
    <property type="entry name" value="EXPRESSED PROTEIN"/>
    <property type="match status" value="1"/>
</dbReference>
<dbReference type="OrthoDB" id="203796at2759"/>
<feature type="compositionally biased region" description="Low complexity" evidence="1">
    <location>
        <begin position="1"/>
        <end position="14"/>
    </location>
</feature>
<sequence length="337" mass="37603">MDSKSAAIESESSSPVAVRTGETSQHHVTPPPYSGPSVPSSAASAPALEVATSHKGLTRFPGLPRVDYRLYSPPLFKLSNDFKTLSSRAEYLSAKPEALVALIRAQASVPPKPQIHIRGSRGRKVDFDIKLNLMSLLVPDDDQQRLDYIRCVGDGELAYRGGLKPDILPEVGDAGLDEWCRRFVQDQASVKLFTLERVVTNLDTAWLEGQFRSLVAALNYRGVVDVSFEVTHSRVVVQNPDKVNQFFTSVTSLFSGKHRYEVVKAVWPFATAKNGEPDRRCIVQSEETWWREWKNPIQYAISQKRHGWVTVEDKLEALMEGKGHETGLIDWGPDNMA</sequence>
<protein>
    <submittedName>
        <fullName evidence="2">Poly(A) polymerase</fullName>
    </submittedName>
</protein>
<dbReference type="Proteomes" id="UP000730481">
    <property type="component" value="Unassembled WGS sequence"/>
</dbReference>
<evidence type="ECO:0000256" key="1">
    <source>
        <dbReference type="SAM" id="MobiDB-lite"/>
    </source>
</evidence>
<dbReference type="AlphaFoldDB" id="A0A9P5AP18"/>
<name>A0A9P5AP18_9HYPO</name>
<gene>
    <name evidence="2" type="ORF">FBEOM_3771</name>
</gene>
<reference evidence="2" key="2">
    <citation type="submission" date="2020-02" db="EMBL/GenBank/DDBJ databases">
        <title>Identification and distribution of gene clusters putatively required for synthesis of sphingolipid metabolism inhibitors in phylogenetically diverse species of the filamentous fungus Fusarium.</title>
        <authorList>
            <person name="Kim H.-S."/>
            <person name="Busman M."/>
            <person name="Brown D.W."/>
            <person name="Divon H."/>
            <person name="Uhlig S."/>
            <person name="Proctor R.H."/>
        </authorList>
    </citation>
    <scope>NUCLEOTIDE SEQUENCE</scope>
    <source>
        <strain evidence="2">NRRL 25174</strain>
    </source>
</reference>
<keyword evidence="3" id="KW-1185">Reference proteome</keyword>